<dbReference type="Gene3D" id="1.20.1250.20">
    <property type="entry name" value="MFS general substrate transporter like domains"/>
    <property type="match status" value="1"/>
</dbReference>
<dbReference type="Pfam" id="PF07690">
    <property type="entry name" value="MFS_1"/>
    <property type="match status" value="1"/>
</dbReference>
<dbReference type="PROSITE" id="PS50850">
    <property type="entry name" value="MFS"/>
    <property type="match status" value="1"/>
</dbReference>
<evidence type="ECO:0000256" key="3">
    <source>
        <dbReference type="ARBA" id="ARBA00022989"/>
    </source>
</evidence>
<sequence>MEDGTHFATPADAQLESRSSPSGASNNTNYAKGSAVRVRVHDETPLLQQTSESADYGSLSPSYEGTGTSGVDRPKWRRPNVFWILPFLLLFMIGYGGMFVPKINLILTLVCRDYYAEKASKDGNFTYLPIKFGEDNSQCQIPEIQALVARFQLYLNLVAGILSALVSPRLGHLSDLYGRTRVLALCILGASLGEVVTVIVAARAEYMPIHVLLIGSILDGLGGSFTCAVALVHSYGSDCTISERRNVVFGYFHGALFTGIAAGPFLAANIIRKTGSVLHFFYLGLGFHILFLMASLFIIPESLSKGRQQIAREKQKALPDKGDTSWLSISRLNPINLVTPLSILMPSVGRPSALFPNRHGASPALRRNIILLCAIDTAVFGVAIGTAQVLIIYAEYMFGWGDVESSIFVSVVNTVRVITLFLILPVITRIFTGQARQTNGITGSTKLDINLIRLSVFLDLVGYVGYALAIHGSLMILSGIIAAFGGMGSPTLQSSLTKHVPGDRIGQMLGAMGLLHALARITAPTVLNLLYSVTVGKFTPMVFVCLATVFGVAFILSFFIQAHVGLDVIEDDDGSET</sequence>
<dbReference type="GO" id="GO:0022857">
    <property type="term" value="F:transmembrane transporter activity"/>
    <property type="evidence" value="ECO:0007669"/>
    <property type="project" value="InterPro"/>
</dbReference>
<dbReference type="InterPro" id="IPR020846">
    <property type="entry name" value="MFS_dom"/>
</dbReference>
<name>A0A3A3A1T2_9EURO</name>
<evidence type="ECO:0000256" key="6">
    <source>
        <dbReference type="SAM" id="Phobius"/>
    </source>
</evidence>
<dbReference type="PANTHER" id="PTHR23507">
    <property type="entry name" value="ZGC:174356"/>
    <property type="match status" value="1"/>
</dbReference>
<feature type="transmembrane region" description="Helical" evidence="6">
    <location>
        <begin position="81"/>
        <end position="100"/>
    </location>
</feature>
<evidence type="ECO:0000313" key="8">
    <source>
        <dbReference type="EMBL" id="RJE24095.1"/>
    </source>
</evidence>
<dbReference type="EMBL" id="MVGC01000094">
    <property type="protein sequence ID" value="RJE24095.1"/>
    <property type="molecule type" value="Genomic_DNA"/>
</dbReference>
<keyword evidence="2 6" id="KW-0812">Transmembrane</keyword>
<keyword evidence="4 6" id="KW-0472">Membrane</keyword>
<feature type="transmembrane region" description="Helical" evidence="6">
    <location>
        <begin position="406"/>
        <end position="427"/>
    </location>
</feature>
<protein>
    <submittedName>
        <fullName evidence="8">Major Facilitator Superfamily</fullName>
    </submittedName>
</protein>
<evidence type="ECO:0000259" key="7">
    <source>
        <dbReference type="PROSITE" id="PS50850"/>
    </source>
</evidence>
<keyword evidence="3 6" id="KW-1133">Transmembrane helix</keyword>
<feature type="region of interest" description="Disordered" evidence="5">
    <location>
        <begin position="50"/>
        <end position="71"/>
    </location>
</feature>
<feature type="transmembrane region" description="Helical" evidence="6">
    <location>
        <begin position="277"/>
        <end position="299"/>
    </location>
</feature>
<evidence type="ECO:0000256" key="1">
    <source>
        <dbReference type="ARBA" id="ARBA00004141"/>
    </source>
</evidence>
<gene>
    <name evidence="8" type="ORF">PHISCL_03584</name>
</gene>
<feature type="transmembrane region" description="Helical" evidence="6">
    <location>
        <begin position="151"/>
        <end position="170"/>
    </location>
</feature>
<comment type="caution">
    <text evidence="8">The sequence shown here is derived from an EMBL/GenBank/DDBJ whole genome shotgun (WGS) entry which is preliminary data.</text>
</comment>
<feature type="transmembrane region" description="Helical" evidence="6">
    <location>
        <begin position="209"/>
        <end position="236"/>
    </location>
</feature>
<feature type="compositionally biased region" description="Polar residues" evidence="5">
    <location>
        <begin position="16"/>
        <end position="31"/>
    </location>
</feature>
<feature type="transmembrane region" description="Helical" evidence="6">
    <location>
        <begin position="369"/>
        <end position="394"/>
    </location>
</feature>
<dbReference type="GO" id="GO:0016020">
    <property type="term" value="C:membrane"/>
    <property type="evidence" value="ECO:0007669"/>
    <property type="project" value="UniProtKB-SubCell"/>
</dbReference>
<evidence type="ECO:0000313" key="9">
    <source>
        <dbReference type="Proteomes" id="UP000266188"/>
    </source>
</evidence>
<dbReference type="AlphaFoldDB" id="A0A3A3A1T2"/>
<dbReference type="InterPro" id="IPR036259">
    <property type="entry name" value="MFS_trans_sf"/>
</dbReference>
<dbReference type="InterPro" id="IPR011701">
    <property type="entry name" value="MFS"/>
</dbReference>
<feature type="region of interest" description="Disordered" evidence="5">
    <location>
        <begin position="1"/>
        <end position="35"/>
    </location>
</feature>
<evidence type="ECO:0000256" key="4">
    <source>
        <dbReference type="ARBA" id="ARBA00023136"/>
    </source>
</evidence>
<feature type="transmembrane region" description="Helical" evidence="6">
    <location>
        <begin position="460"/>
        <end position="485"/>
    </location>
</feature>
<accession>A0A3A3A1T2</accession>
<feature type="transmembrane region" description="Helical" evidence="6">
    <location>
        <begin position="248"/>
        <end position="271"/>
    </location>
</feature>
<keyword evidence="9" id="KW-1185">Reference proteome</keyword>
<dbReference type="SUPFAM" id="SSF103473">
    <property type="entry name" value="MFS general substrate transporter"/>
    <property type="match status" value="1"/>
</dbReference>
<evidence type="ECO:0000256" key="2">
    <source>
        <dbReference type="ARBA" id="ARBA00022692"/>
    </source>
</evidence>
<dbReference type="PANTHER" id="PTHR23507:SF40">
    <property type="entry name" value="TETRACYCLINE-EFFLUX TRANSPORTER"/>
    <property type="match status" value="1"/>
</dbReference>
<feature type="transmembrane region" description="Helical" evidence="6">
    <location>
        <begin position="182"/>
        <end position="203"/>
    </location>
</feature>
<dbReference type="OrthoDB" id="3026777at2759"/>
<proteinExistence type="predicted"/>
<feature type="domain" description="Major facilitator superfamily (MFS) profile" evidence="7">
    <location>
        <begin position="82"/>
        <end position="565"/>
    </location>
</feature>
<dbReference type="Proteomes" id="UP000266188">
    <property type="component" value="Unassembled WGS sequence"/>
</dbReference>
<feature type="transmembrane region" description="Helical" evidence="6">
    <location>
        <begin position="538"/>
        <end position="560"/>
    </location>
</feature>
<feature type="compositionally biased region" description="Polar residues" evidence="5">
    <location>
        <begin position="50"/>
        <end position="66"/>
    </location>
</feature>
<organism evidence="8 9">
    <name type="scientific">Aspergillus sclerotialis</name>
    <dbReference type="NCBI Taxonomy" id="2070753"/>
    <lineage>
        <taxon>Eukaryota</taxon>
        <taxon>Fungi</taxon>
        <taxon>Dikarya</taxon>
        <taxon>Ascomycota</taxon>
        <taxon>Pezizomycotina</taxon>
        <taxon>Eurotiomycetes</taxon>
        <taxon>Eurotiomycetidae</taxon>
        <taxon>Eurotiales</taxon>
        <taxon>Aspergillaceae</taxon>
        <taxon>Aspergillus</taxon>
        <taxon>Aspergillus subgen. Polypaecilum</taxon>
    </lineage>
</organism>
<reference evidence="9" key="1">
    <citation type="submission" date="2017-02" db="EMBL/GenBank/DDBJ databases">
        <authorList>
            <person name="Tafer H."/>
            <person name="Lopandic K."/>
        </authorList>
    </citation>
    <scope>NUCLEOTIDE SEQUENCE [LARGE SCALE GENOMIC DNA]</scope>
    <source>
        <strain evidence="9">CBS 366.77</strain>
    </source>
</reference>
<comment type="subcellular location">
    <subcellularLocation>
        <location evidence="1">Membrane</location>
        <topology evidence="1">Multi-pass membrane protein</topology>
    </subcellularLocation>
</comment>
<feature type="transmembrane region" description="Helical" evidence="6">
    <location>
        <begin position="505"/>
        <end position="531"/>
    </location>
</feature>
<evidence type="ECO:0000256" key="5">
    <source>
        <dbReference type="SAM" id="MobiDB-lite"/>
    </source>
</evidence>